<dbReference type="InterPro" id="IPR016195">
    <property type="entry name" value="Pol/histidinol_Pase-like"/>
</dbReference>
<gene>
    <name evidence="2" type="ORF">EJ357_39905</name>
</gene>
<protein>
    <submittedName>
        <fullName evidence="2">Histidinol-phosphatase</fullName>
    </submittedName>
</protein>
<evidence type="ECO:0000259" key="1">
    <source>
        <dbReference type="SMART" id="SM00481"/>
    </source>
</evidence>
<keyword evidence="3" id="KW-1185">Reference proteome</keyword>
<dbReference type="InterPro" id="IPR004013">
    <property type="entry name" value="PHP_dom"/>
</dbReference>
<dbReference type="RefSeq" id="WP_126396574.1">
    <property type="nucleotide sequence ID" value="NZ_CP034539.1"/>
</dbReference>
<feature type="domain" description="Polymerase/histidinol phosphatase N-terminal" evidence="1">
    <location>
        <begin position="74"/>
        <end position="149"/>
    </location>
</feature>
<dbReference type="SMART" id="SM00481">
    <property type="entry name" value="POLIIIAc"/>
    <property type="match status" value="1"/>
</dbReference>
<evidence type="ECO:0000313" key="2">
    <source>
        <dbReference type="EMBL" id="AZQ38855.1"/>
    </source>
</evidence>
<dbReference type="GO" id="GO:0003824">
    <property type="term" value="F:catalytic activity"/>
    <property type="evidence" value="ECO:0007669"/>
    <property type="project" value="InterPro"/>
</dbReference>
<proteinExistence type="predicted"/>
<dbReference type="InterPro" id="IPR003141">
    <property type="entry name" value="Pol/His_phosphatase_N"/>
</dbReference>
<dbReference type="EMBL" id="CP034539">
    <property type="protein sequence ID" value="AZQ38855.1"/>
    <property type="molecule type" value="Genomic_DNA"/>
</dbReference>
<dbReference type="Proteomes" id="UP000280298">
    <property type="component" value="Chromosome"/>
</dbReference>
<accession>A0A3Q9EYZ9</accession>
<sequence length="561" mass="60476">MTAQQLPSWADPSVSPADLDAQGVSRRGLLRRAGLFGAAFALGSAAVPAAAAPAPAPADRRLGGDDPRLAYLVGDHHIHSVYSHDAKYTFSQLAAAGAKYGLDWMVFTEHSNFGHAKYGAALEHEEIRRARAENPRQLIFQGLEWYIPAAEHCTVFTAPGAHEVDLLTRFESAYDGKLLGYDKGGAADADTARNEAHAVKAIKWLAEQRRTGYVDDVLVLANHPLRLGIDSPHEMRGWRDAAPEIMIGMEGAPGAQGAAIPGRRGATSIRGEYENKPSAQSWPGYPAEAYLTYGGFDWATATVGGLWDSMLAEGRLFSVTTNSDAHRVVFDTWKNGDWPAGQNFDSTGKLPDPVNTTAPQPGSDFWPGQFSRTHVGVTRYGYRAVMAGLRAGRVWLDHGHLLDGLDVRLGRDCDLGRGVTLGGRLRVRKGEKLTLDITVTTASRPNPQGILPELAHVDVIRGAVRGPVADRDSWRAPDTKVVTTEDVSGRKGTYTLRIPLTAGDESFYVRLRGSDGNRHGAGCLGASVDPHGPIPHEPGNGDPWADTWFYSNPVFVDVAGA</sequence>
<dbReference type="AlphaFoldDB" id="A0A3Q9EYZ9"/>
<dbReference type="Pfam" id="PF02811">
    <property type="entry name" value="PHP"/>
    <property type="match status" value="1"/>
</dbReference>
<dbReference type="OrthoDB" id="9997at2"/>
<name>A0A3Q9EYZ9_9ACTN</name>
<organism evidence="2 3">
    <name type="scientific">Streptomyces cyaneochromogenes</name>
    <dbReference type="NCBI Taxonomy" id="2496836"/>
    <lineage>
        <taxon>Bacteria</taxon>
        <taxon>Bacillati</taxon>
        <taxon>Actinomycetota</taxon>
        <taxon>Actinomycetes</taxon>
        <taxon>Kitasatosporales</taxon>
        <taxon>Streptomycetaceae</taxon>
        <taxon>Streptomyces</taxon>
    </lineage>
</organism>
<dbReference type="Gene3D" id="3.20.20.140">
    <property type="entry name" value="Metal-dependent hydrolases"/>
    <property type="match status" value="1"/>
</dbReference>
<evidence type="ECO:0000313" key="3">
    <source>
        <dbReference type="Proteomes" id="UP000280298"/>
    </source>
</evidence>
<reference evidence="2 3" key="1">
    <citation type="journal article" date="2019" name="Int. J. Syst. Evol. Microbiol.">
        <title>Streptomyces cyaneochromogenes sp. nov., a blue pigment-producing actinomycete from manganese-contaminated soil.</title>
        <authorList>
            <person name="Tang X."/>
            <person name="Zhao J."/>
            <person name="Li K."/>
            <person name="Chen Z."/>
            <person name="Sun Y."/>
            <person name="Gao J."/>
        </authorList>
    </citation>
    <scope>NUCLEOTIDE SEQUENCE [LARGE SCALE GENOMIC DNA]</scope>
    <source>
        <strain evidence="2 3">MK-45</strain>
    </source>
</reference>
<dbReference type="InterPro" id="IPR006311">
    <property type="entry name" value="TAT_signal"/>
</dbReference>
<dbReference type="SUPFAM" id="SSF89550">
    <property type="entry name" value="PHP domain-like"/>
    <property type="match status" value="1"/>
</dbReference>
<dbReference type="PROSITE" id="PS51318">
    <property type="entry name" value="TAT"/>
    <property type="match status" value="1"/>
</dbReference>
<dbReference type="KEGG" id="scya:EJ357_39905"/>